<reference evidence="2" key="1">
    <citation type="submission" date="2022-09" db="EMBL/GenBank/DDBJ databases">
        <title>Taxonomy of Curtobacterium flaccumfaciens.</title>
        <authorList>
            <person name="Osdaghi E."/>
            <person name="Taghavi S.M."/>
            <person name="Hamidizade M."/>
            <person name="Abachi H."/>
            <person name="Fazliarab A."/>
            <person name="Baeyen S."/>
            <person name="Portier P."/>
            <person name="Van Vaerenbergh J."/>
            <person name="Jacques M.-A."/>
        </authorList>
    </citation>
    <scope>NUCLEOTIDE SEQUENCE</scope>
    <source>
        <strain evidence="2">AGQB46</strain>
    </source>
</reference>
<dbReference type="Proteomes" id="UP001062223">
    <property type="component" value="Chromosome"/>
</dbReference>
<evidence type="ECO:0000313" key="2">
    <source>
        <dbReference type="EMBL" id="UYC79366.1"/>
    </source>
</evidence>
<accession>A0A9Q9P4L1</accession>
<keyword evidence="1" id="KW-1133">Transmembrane helix</keyword>
<gene>
    <name evidence="2" type="ORF">OE229_09375</name>
</gene>
<organism evidence="2 3">
    <name type="scientific">Curtobacterium poinsettiae</name>
    <dbReference type="NCBI Taxonomy" id="159612"/>
    <lineage>
        <taxon>Bacteria</taxon>
        <taxon>Bacillati</taxon>
        <taxon>Actinomycetota</taxon>
        <taxon>Actinomycetes</taxon>
        <taxon>Micrococcales</taxon>
        <taxon>Microbacteriaceae</taxon>
        <taxon>Curtobacterium</taxon>
    </lineage>
</organism>
<dbReference type="EMBL" id="CP106879">
    <property type="protein sequence ID" value="UYC79366.1"/>
    <property type="molecule type" value="Genomic_DNA"/>
</dbReference>
<evidence type="ECO:0000256" key="1">
    <source>
        <dbReference type="SAM" id="Phobius"/>
    </source>
</evidence>
<dbReference type="RefSeq" id="WP_262137621.1">
    <property type="nucleotide sequence ID" value="NZ_CP106879.1"/>
</dbReference>
<dbReference type="KEGG" id="cpoi:OE229_09375"/>
<feature type="transmembrane region" description="Helical" evidence="1">
    <location>
        <begin position="16"/>
        <end position="36"/>
    </location>
</feature>
<sequence length="250" mass="27093">MTTLSTRERDRRAQRVFFVVMAVVMAGADIWLHFHAGAIRPSAFWVPTVVGLVYGAVVWPLGLRQESGWWPNLVAAGFLGGFLVLIATKTFSPYAWFLAVVIGTLLFQASLPRKRPAARVAARVPLTEVRPWTGSEVTATAVEHRIGKSRTKPAVALTTQDGVTAFLVMELASFFDGEAAIAESTNGEQLTFLARKGVAAKSSILDDATPGMADGTLFLHSAKDESRPSAVFSDDDAAAFEQWVRTLPED</sequence>
<dbReference type="AlphaFoldDB" id="A0A9Q9P4L1"/>
<name>A0A9Q9P4L1_9MICO</name>
<protein>
    <submittedName>
        <fullName evidence="2">Uncharacterized protein</fullName>
    </submittedName>
</protein>
<feature type="transmembrane region" description="Helical" evidence="1">
    <location>
        <begin position="94"/>
        <end position="111"/>
    </location>
</feature>
<feature type="transmembrane region" description="Helical" evidence="1">
    <location>
        <begin position="42"/>
        <end position="62"/>
    </location>
</feature>
<keyword evidence="1" id="KW-0472">Membrane</keyword>
<proteinExistence type="predicted"/>
<evidence type="ECO:0000313" key="3">
    <source>
        <dbReference type="Proteomes" id="UP001062223"/>
    </source>
</evidence>
<feature type="transmembrane region" description="Helical" evidence="1">
    <location>
        <begin position="69"/>
        <end position="88"/>
    </location>
</feature>
<keyword evidence="1" id="KW-0812">Transmembrane</keyword>